<feature type="compositionally biased region" description="Basic and acidic residues" evidence="1">
    <location>
        <begin position="49"/>
        <end position="68"/>
    </location>
</feature>
<keyword evidence="3" id="KW-1185">Reference proteome</keyword>
<reference evidence="2" key="1">
    <citation type="submission" date="2022-11" db="EMBL/GenBank/DDBJ databases">
        <authorList>
            <person name="Petersen C."/>
        </authorList>
    </citation>
    <scope>NUCLEOTIDE SEQUENCE</scope>
    <source>
        <strain evidence="2">IBT 16849</strain>
    </source>
</reference>
<comment type="caution">
    <text evidence="2">The sequence shown here is derived from an EMBL/GenBank/DDBJ whole genome shotgun (WGS) entry which is preliminary data.</text>
</comment>
<dbReference type="AlphaFoldDB" id="A0A9W9M1H0"/>
<accession>A0A9W9M1H0</accession>
<organism evidence="2 3">
    <name type="scientific">Penicillium cf. griseofulvum</name>
    <dbReference type="NCBI Taxonomy" id="2972120"/>
    <lineage>
        <taxon>Eukaryota</taxon>
        <taxon>Fungi</taxon>
        <taxon>Dikarya</taxon>
        <taxon>Ascomycota</taxon>
        <taxon>Pezizomycotina</taxon>
        <taxon>Eurotiomycetes</taxon>
        <taxon>Eurotiomycetidae</taxon>
        <taxon>Eurotiales</taxon>
        <taxon>Aspergillaceae</taxon>
        <taxon>Penicillium</taxon>
    </lineage>
</organism>
<evidence type="ECO:0000313" key="2">
    <source>
        <dbReference type="EMBL" id="KAJ5186056.1"/>
    </source>
</evidence>
<name>A0A9W9M1H0_9EURO</name>
<dbReference type="EMBL" id="JAPQKP010000006">
    <property type="protein sequence ID" value="KAJ5186056.1"/>
    <property type="molecule type" value="Genomic_DNA"/>
</dbReference>
<dbReference type="Proteomes" id="UP001150879">
    <property type="component" value="Unassembled WGS sequence"/>
</dbReference>
<proteinExistence type="predicted"/>
<protein>
    <submittedName>
        <fullName evidence="2">Uncharacterized protein</fullName>
    </submittedName>
</protein>
<feature type="region of interest" description="Disordered" evidence="1">
    <location>
        <begin position="46"/>
        <end position="68"/>
    </location>
</feature>
<reference evidence="2" key="2">
    <citation type="journal article" date="2023" name="IMA Fungus">
        <title>Comparative genomic study of the Penicillium genus elucidates a diverse pangenome and 15 lateral gene transfer events.</title>
        <authorList>
            <person name="Petersen C."/>
            <person name="Sorensen T."/>
            <person name="Nielsen M.R."/>
            <person name="Sondergaard T.E."/>
            <person name="Sorensen J.L."/>
            <person name="Fitzpatrick D.A."/>
            <person name="Frisvad J.C."/>
            <person name="Nielsen K.L."/>
        </authorList>
    </citation>
    <scope>NUCLEOTIDE SEQUENCE</scope>
    <source>
        <strain evidence="2">IBT 16849</strain>
    </source>
</reference>
<gene>
    <name evidence="2" type="ORF">N7472_010896</name>
</gene>
<evidence type="ECO:0000313" key="3">
    <source>
        <dbReference type="Proteomes" id="UP001150879"/>
    </source>
</evidence>
<evidence type="ECO:0000256" key="1">
    <source>
        <dbReference type="SAM" id="MobiDB-lite"/>
    </source>
</evidence>
<sequence>MRCPPTLRGCPGIMYVEGAKERVESWVDVVRRLRYKDFQLVTRPGVVEDEGKGKENGNGNEKKDGEKWDLAVGLDEVESVKEFGGIMAKRGGVEMVEEGDGVHLMS</sequence>